<evidence type="ECO:0000256" key="3">
    <source>
        <dbReference type="SAM" id="MobiDB-lite"/>
    </source>
</evidence>
<keyword evidence="4" id="KW-0812">Transmembrane</keyword>
<evidence type="ECO:0000256" key="4">
    <source>
        <dbReference type="SAM" id="Phobius"/>
    </source>
</evidence>
<dbReference type="Proteomes" id="UP000318801">
    <property type="component" value="Unassembled WGS sequence"/>
</dbReference>
<gene>
    <name evidence="6" type="ORF">FJU08_20885</name>
</gene>
<feature type="domain" description="Transglycosylase SLT" evidence="5">
    <location>
        <begin position="233"/>
        <end position="337"/>
    </location>
</feature>
<sequence>MSISRPSAKTSKSSAAARPAARLFPAVSSQTPARRMLHDPADLSSDPCSFRLCLCHDQSGKLRLLPARQGKLHFHATAGTVGAVMRHKRKIAAVAMLLMTGTGNALAAGIPVFDRALVNQESDILDALNADLTTQDQKRSRAGQLLDLDADIIKELDRLIDAGSVPAESTEKTIDTLEKGAGEDKAAVSQLYNPDDTNPAAAQTFGDAAPTVEDVIIAGAKATYGNAGVSAAGLSQAQWRALLQALIWQESRFNAHVTSPVGAYGLTQLMPGTASDMGVNPAYRTDPNAQVRGGANYLGNMLIMFNGNVVHGLAAYNAGPGNVRKHNGVPPFKETQHYVQVIPKKYNEYLALIGGIDATGTIDPVLASSANFSMSSDNAMAYGANLNAEIAAIAYRVKAIMIQMENNTNPAKAWVINTYARAEMERIMVLRLRLLAAQTKQVSADALQQAALRAGERAYMTFSNQ</sequence>
<keyword evidence="4" id="KW-1133">Transmembrane helix</keyword>
<dbReference type="PANTHER" id="PTHR37423:SF2">
    <property type="entry name" value="MEMBRANE-BOUND LYTIC MUREIN TRANSGLYCOSYLASE C"/>
    <property type="match status" value="1"/>
</dbReference>
<dbReference type="SUPFAM" id="SSF53955">
    <property type="entry name" value="Lysozyme-like"/>
    <property type="match status" value="1"/>
</dbReference>
<protein>
    <submittedName>
        <fullName evidence="6">Lytic transglycosylase domain-containing protein</fullName>
    </submittedName>
</protein>
<dbReference type="EMBL" id="VHLG01000020">
    <property type="protein sequence ID" value="TPW27067.1"/>
    <property type="molecule type" value="Genomic_DNA"/>
</dbReference>
<organism evidence="6 7">
    <name type="scientific">Martelella alba</name>
    <dbReference type="NCBI Taxonomy" id="2590451"/>
    <lineage>
        <taxon>Bacteria</taxon>
        <taxon>Pseudomonadati</taxon>
        <taxon>Pseudomonadota</taxon>
        <taxon>Alphaproteobacteria</taxon>
        <taxon>Hyphomicrobiales</taxon>
        <taxon>Aurantimonadaceae</taxon>
        <taxon>Martelella</taxon>
    </lineage>
</organism>
<evidence type="ECO:0000313" key="6">
    <source>
        <dbReference type="EMBL" id="TPW27067.1"/>
    </source>
</evidence>
<keyword evidence="7" id="KW-1185">Reference proteome</keyword>
<feature type="region of interest" description="Disordered" evidence="3">
    <location>
        <begin position="1"/>
        <end position="21"/>
    </location>
</feature>
<proteinExistence type="inferred from homology"/>
<feature type="transmembrane region" description="Helical" evidence="4">
    <location>
        <begin position="91"/>
        <end position="113"/>
    </location>
</feature>
<evidence type="ECO:0000256" key="1">
    <source>
        <dbReference type="ARBA" id="ARBA00007734"/>
    </source>
</evidence>
<reference evidence="6 7" key="1">
    <citation type="submission" date="2019-06" db="EMBL/GenBank/DDBJ databases">
        <authorList>
            <person name="Li M."/>
        </authorList>
    </citation>
    <scope>NUCLEOTIDE SEQUENCE [LARGE SCALE GENOMIC DNA]</scope>
    <source>
        <strain evidence="6 7">BGMRC2036</strain>
    </source>
</reference>
<dbReference type="InterPro" id="IPR023346">
    <property type="entry name" value="Lysozyme-like_dom_sf"/>
</dbReference>
<dbReference type="OrthoDB" id="9801695at2"/>
<comment type="similarity">
    <text evidence="1">Belongs to the transglycosylase Slt family.</text>
</comment>
<comment type="similarity">
    <text evidence="2">Belongs to the virb1 family.</text>
</comment>
<dbReference type="PANTHER" id="PTHR37423">
    <property type="entry name" value="SOLUBLE LYTIC MUREIN TRANSGLYCOSYLASE-RELATED"/>
    <property type="match status" value="1"/>
</dbReference>
<dbReference type="CDD" id="cd00254">
    <property type="entry name" value="LT-like"/>
    <property type="match status" value="1"/>
</dbReference>
<name>A0A506U572_9HYPH</name>
<dbReference type="InterPro" id="IPR008258">
    <property type="entry name" value="Transglycosylase_SLT_dom_1"/>
</dbReference>
<evidence type="ECO:0000259" key="5">
    <source>
        <dbReference type="Pfam" id="PF01464"/>
    </source>
</evidence>
<keyword evidence="4" id="KW-0472">Membrane</keyword>
<accession>A0A506U572</accession>
<dbReference type="Gene3D" id="1.10.530.10">
    <property type="match status" value="1"/>
</dbReference>
<evidence type="ECO:0000313" key="7">
    <source>
        <dbReference type="Proteomes" id="UP000318801"/>
    </source>
</evidence>
<dbReference type="Pfam" id="PF01464">
    <property type="entry name" value="SLT"/>
    <property type="match status" value="1"/>
</dbReference>
<comment type="caution">
    <text evidence="6">The sequence shown here is derived from an EMBL/GenBank/DDBJ whole genome shotgun (WGS) entry which is preliminary data.</text>
</comment>
<dbReference type="AlphaFoldDB" id="A0A506U572"/>
<evidence type="ECO:0000256" key="2">
    <source>
        <dbReference type="ARBA" id="ARBA00009387"/>
    </source>
</evidence>